<dbReference type="GO" id="GO:0005886">
    <property type="term" value="C:plasma membrane"/>
    <property type="evidence" value="ECO:0007669"/>
    <property type="project" value="UniProtKB-SubCell"/>
</dbReference>
<evidence type="ECO:0000313" key="7">
    <source>
        <dbReference type="EMBL" id="TCJ30657.1"/>
    </source>
</evidence>
<name>A0A4R1CIN3_9ACTN</name>
<evidence type="ECO:0000256" key="5">
    <source>
        <dbReference type="ARBA" id="ARBA00023136"/>
    </source>
</evidence>
<keyword evidence="3 6" id="KW-0812">Transmembrane</keyword>
<accession>A0A4R1CIN3</accession>
<dbReference type="InterPro" id="IPR002293">
    <property type="entry name" value="AA/rel_permease1"/>
</dbReference>
<dbReference type="EMBL" id="SJZJ01000003">
    <property type="protein sequence ID" value="TCJ30657.1"/>
    <property type="molecule type" value="Genomic_DNA"/>
</dbReference>
<dbReference type="InterPro" id="IPR050367">
    <property type="entry name" value="APC_superfamily"/>
</dbReference>
<feature type="transmembrane region" description="Helical" evidence="6">
    <location>
        <begin position="407"/>
        <end position="425"/>
    </location>
</feature>
<feature type="transmembrane region" description="Helical" evidence="6">
    <location>
        <begin position="249"/>
        <end position="276"/>
    </location>
</feature>
<comment type="caution">
    <text evidence="7">The sequence shown here is derived from an EMBL/GenBank/DDBJ whole genome shotgun (WGS) entry which is preliminary data.</text>
</comment>
<feature type="transmembrane region" description="Helical" evidence="6">
    <location>
        <begin position="165"/>
        <end position="187"/>
    </location>
</feature>
<feature type="transmembrane region" description="Helical" evidence="6">
    <location>
        <begin position="29"/>
        <end position="52"/>
    </location>
</feature>
<feature type="transmembrane region" description="Helical" evidence="6">
    <location>
        <begin position="296"/>
        <end position="317"/>
    </location>
</feature>
<sequence length="465" mass="47854">MSTLSGPTESPDVATASDAAADGPGLKPVLTLTAAILLTLSCVTPASSLFIIVPELLASQGSGVVMTLLVGVLISAAVGACYAELGTRTPSSGGEYAMVTHTLGRAAGWLTFALTSATLIVIPPVIALGTADYLAPIVGLDRATTGAVVMLLATATGVLDIKSNAYVTGLFLIVETVAASAVAWLGFSHAERGVDTLWHAQVTDGSSLSPFTAGVLLSGLAIAIFTCSGFTTATYLAEEMVAPRRNVKLAVMGSLALGAAIIVIPTAATVLGVGSLNELATGTFPDYVTEWAGSRTSAAISVGIAIAILNAVIVMVIQNSRVVYATARDRAWPDVVNAALARLHPRFGSPVMATVVIGVPGALMAWLMDIEALLGITSVILGAVYLVVAIAALFVRRTPHAGWKMPLWPVTPILVIVGVGYALQQSAMKDLLAVGALMLIAAAYYVAYLRPRSETHFLVDDRSDA</sequence>
<protein>
    <submittedName>
        <fullName evidence="7">APC family permease</fullName>
    </submittedName>
</protein>
<feature type="transmembrane region" description="Helical" evidence="6">
    <location>
        <begin position="373"/>
        <end position="395"/>
    </location>
</feature>
<evidence type="ECO:0000256" key="1">
    <source>
        <dbReference type="ARBA" id="ARBA00004651"/>
    </source>
</evidence>
<dbReference type="Proteomes" id="UP000295453">
    <property type="component" value="Unassembled WGS sequence"/>
</dbReference>
<feature type="transmembrane region" description="Helical" evidence="6">
    <location>
        <begin position="431"/>
        <end position="449"/>
    </location>
</feature>
<dbReference type="Gene3D" id="1.20.1740.10">
    <property type="entry name" value="Amino acid/polyamine transporter I"/>
    <property type="match status" value="1"/>
</dbReference>
<feature type="transmembrane region" description="Helical" evidence="6">
    <location>
        <begin position="215"/>
        <end position="237"/>
    </location>
</feature>
<comment type="subcellular location">
    <subcellularLocation>
        <location evidence="1">Cell membrane</location>
        <topology evidence="1">Multi-pass membrane protein</topology>
    </subcellularLocation>
</comment>
<proteinExistence type="predicted"/>
<dbReference type="PANTHER" id="PTHR42770">
    <property type="entry name" value="AMINO ACID TRANSPORTER-RELATED"/>
    <property type="match status" value="1"/>
</dbReference>
<evidence type="ECO:0000256" key="4">
    <source>
        <dbReference type="ARBA" id="ARBA00022989"/>
    </source>
</evidence>
<evidence type="ECO:0000256" key="2">
    <source>
        <dbReference type="ARBA" id="ARBA00022475"/>
    </source>
</evidence>
<dbReference type="PIRSF" id="PIRSF006060">
    <property type="entry name" value="AA_transporter"/>
    <property type="match status" value="1"/>
</dbReference>
<dbReference type="PANTHER" id="PTHR42770:SF7">
    <property type="entry name" value="MEMBRANE PROTEIN"/>
    <property type="match status" value="1"/>
</dbReference>
<keyword evidence="5 6" id="KW-0472">Membrane</keyword>
<keyword evidence="8" id="KW-1185">Reference proteome</keyword>
<feature type="transmembrane region" description="Helical" evidence="6">
    <location>
        <begin position="64"/>
        <end position="85"/>
    </location>
</feature>
<keyword evidence="2" id="KW-1003">Cell membrane</keyword>
<evidence type="ECO:0000313" key="8">
    <source>
        <dbReference type="Proteomes" id="UP000295453"/>
    </source>
</evidence>
<gene>
    <name evidence="7" type="ORF">EPD65_03060</name>
</gene>
<evidence type="ECO:0000256" key="6">
    <source>
        <dbReference type="SAM" id="Phobius"/>
    </source>
</evidence>
<feature type="transmembrane region" description="Helical" evidence="6">
    <location>
        <begin position="347"/>
        <end position="367"/>
    </location>
</feature>
<feature type="transmembrane region" description="Helical" evidence="6">
    <location>
        <begin position="106"/>
        <end position="127"/>
    </location>
</feature>
<dbReference type="AlphaFoldDB" id="A0A4R1CIN3"/>
<dbReference type="Pfam" id="PF13520">
    <property type="entry name" value="AA_permease_2"/>
    <property type="match status" value="1"/>
</dbReference>
<evidence type="ECO:0000256" key="3">
    <source>
        <dbReference type="ARBA" id="ARBA00022692"/>
    </source>
</evidence>
<keyword evidence="4 6" id="KW-1133">Transmembrane helix</keyword>
<dbReference type="OrthoDB" id="3758043at2"/>
<dbReference type="GO" id="GO:0022857">
    <property type="term" value="F:transmembrane transporter activity"/>
    <property type="evidence" value="ECO:0007669"/>
    <property type="project" value="InterPro"/>
</dbReference>
<organism evidence="7 8">
    <name type="scientific">Nocardioides jejuensis</name>
    <dbReference type="NCBI Taxonomy" id="2502782"/>
    <lineage>
        <taxon>Bacteria</taxon>
        <taxon>Bacillati</taxon>
        <taxon>Actinomycetota</taxon>
        <taxon>Actinomycetes</taxon>
        <taxon>Propionibacteriales</taxon>
        <taxon>Nocardioidaceae</taxon>
        <taxon>Nocardioides</taxon>
    </lineage>
</organism>
<dbReference type="RefSeq" id="WP_131581782.1">
    <property type="nucleotide sequence ID" value="NZ_SJZJ01000003.1"/>
</dbReference>
<reference evidence="7 8" key="1">
    <citation type="submission" date="2019-03" db="EMBL/GenBank/DDBJ databases">
        <authorList>
            <person name="Kim M.K.M."/>
        </authorList>
    </citation>
    <scope>NUCLEOTIDE SEQUENCE [LARGE SCALE GENOMIC DNA]</scope>
    <source>
        <strain evidence="7 8">18JY15-6</strain>
    </source>
</reference>